<dbReference type="SMART" id="SM00421">
    <property type="entry name" value="HTH_LUXR"/>
    <property type="match status" value="1"/>
</dbReference>
<dbReference type="Gene3D" id="1.25.40.10">
    <property type="entry name" value="Tetratricopeptide repeat domain"/>
    <property type="match status" value="1"/>
</dbReference>
<dbReference type="PRINTS" id="PR00038">
    <property type="entry name" value="HTHLUXR"/>
</dbReference>
<dbReference type="PANTHER" id="PTHR16305">
    <property type="entry name" value="TESTICULAR SOLUBLE ADENYLYL CYCLASE"/>
    <property type="match status" value="1"/>
</dbReference>
<dbReference type="RefSeq" id="WP_379587459.1">
    <property type="nucleotide sequence ID" value="NZ_JBHSQW010000044.1"/>
</dbReference>
<dbReference type="Gene3D" id="1.10.10.10">
    <property type="entry name" value="Winged helix-like DNA-binding domain superfamily/Winged helix DNA-binding domain"/>
    <property type="match status" value="1"/>
</dbReference>
<dbReference type="SUPFAM" id="SSF52540">
    <property type="entry name" value="P-loop containing nucleoside triphosphate hydrolases"/>
    <property type="match status" value="1"/>
</dbReference>
<sequence>MTPNAAAEHPLLERDAELRALQAGIATALAGRGGALLVEGAAGIGKTRLLDVAAARATERGMRVLTARAGPLERDYAFGLVRMLLEPALPRSDPDRRTRLLDGAARWAAPVLDGAGAGAPTNTAATLHGLYWLVSALTEERPLLLVADDLHWADVASLRALVYLLRRAAELPLLLVLATRPAEPGAGADLLQELAADPLTGALHPGPLSHAATQRLVRAVLGEPEPAFTEACHEVAAGNPLLLGALLRSLHTTGVTPVESATDAVRERAPAIVAMFVLPRLRHLPAPAAAIARALAVLGSGAALRHVAAVARLDPDRAAAAVDRLTAAELLAADPPLRFAHPLLAQAVLEHIPAGERHAAHRCAARELASDAAPAEAVAAHLLLTEPLRDDWVVARLRDAARVALRKGAPQAAVTYLERALGEPPSPQVRAEVLFELGSTQTRLGPTQGLARLAEAHELTTDPDARARIALRLGRGLETAWELPRALEVLQQAVLEADTASGVDPDVRLLLEAEFIGLARSRPASRTAALDRLRQLTPQARPDSVAGCMLLATAAVETLQVEGRADEAVAQARQALTAITRLSSGSFTTGVLYLAGPVLAAAGELDAALRGADAAVADARERVARIELGAALSWRAEMSRRCGALLDAEADARLAQDMAREFAVPYPHRLLLGFLLSALVERGELETAERELLELEVDRNHVHLLAGMGRLRLAQGRPAEALEQLLAAGRRLARRGWTHPGLVPWETDAALACHRLGRLKQARELADAALVRARHYAAPVATGIALRTAGLVHGLLDALWEAVDVLEGTAARLEHAHTLVELGAALRRAGHRVDSREPLRTGLDLAHRCGATVLADQATEELLASGARPRRPLRTGAEALSPSERRVARLAAEGRSNREIAQALFVTTKTVEVHLSACYRKLGIASRGELPAALDRT</sequence>
<dbReference type="InterPro" id="IPR041664">
    <property type="entry name" value="AAA_16"/>
</dbReference>
<dbReference type="CDD" id="cd06170">
    <property type="entry name" value="LuxR_C_like"/>
    <property type="match status" value="1"/>
</dbReference>
<dbReference type="SUPFAM" id="SSF46894">
    <property type="entry name" value="C-terminal effector domain of the bipartite response regulators"/>
    <property type="match status" value="1"/>
</dbReference>
<dbReference type="InterPro" id="IPR036388">
    <property type="entry name" value="WH-like_DNA-bd_sf"/>
</dbReference>
<dbReference type="Proteomes" id="UP001596302">
    <property type="component" value="Unassembled WGS sequence"/>
</dbReference>
<keyword evidence="5" id="KW-1185">Reference proteome</keyword>
<dbReference type="InterPro" id="IPR000792">
    <property type="entry name" value="Tscrpt_reg_LuxR_C"/>
</dbReference>
<dbReference type="EMBL" id="JBHSQW010000044">
    <property type="protein sequence ID" value="MFC5996674.1"/>
    <property type="molecule type" value="Genomic_DNA"/>
</dbReference>
<dbReference type="Pfam" id="PF00196">
    <property type="entry name" value="GerE"/>
    <property type="match status" value="1"/>
</dbReference>
<gene>
    <name evidence="4" type="ORF">ACFQE5_20915</name>
</gene>
<accession>A0ABW1J772</accession>
<dbReference type="InterPro" id="IPR011990">
    <property type="entry name" value="TPR-like_helical_dom_sf"/>
</dbReference>
<keyword evidence="1" id="KW-0547">Nucleotide-binding</keyword>
<dbReference type="PANTHER" id="PTHR16305:SF35">
    <property type="entry name" value="TRANSCRIPTIONAL ACTIVATOR DOMAIN"/>
    <property type="match status" value="1"/>
</dbReference>
<reference evidence="5" key="1">
    <citation type="journal article" date="2019" name="Int. J. Syst. Evol. Microbiol.">
        <title>The Global Catalogue of Microorganisms (GCM) 10K type strain sequencing project: providing services to taxonomists for standard genome sequencing and annotation.</title>
        <authorList>
            <consortium name="The Broad Institute Genomics Platform"/>
            <consortium name="The Broad Institute Genome Sequencing Center for Infectious Disease"/>
            <person name="Wu L."/>
            <person name="Ma J."/>
        </authorList>
    </citation>
    <scope>NUCLEOTIDE SEQUENCE [LARGE SCALE GENOMIC DNA]</scope>
    <source>
        <strain evidence="5">CCM 8391</strain>
    </source>
</reference>
<keyword evidence="2" id="KW-0067">ATP-binding</keyword>
<feature type="domain" description="HTH luxR-type" evidence="3">
    <location>
        <begin position="873"/>
        <end position="937"/>
    </location>
</feature>
<dbReference type="InterPro" id="IPR016032">
    <property type="entry name" value="Sig_transdc_resp-reg_C-effctor"/>
</dbReference>
<dbReference type="InterPro" id="IPR027417">
    <property type="entry name" value="P-loop_NTPase"/>
</dbReference>
<organism evidence="4 5">
    <name type="scientific">Pseudonocardia hispaniensis</name>
    <dbReference type="NCBI Taxonomy" id="904933"/>
    <lineage>
        <taxon>Bacteria</taxon>
        <taxon>Bacillati</taxon>
        <taxon>Actinomycetota</taxon>
        <taxon>Actinomycetes</taxon>
        <taxon>Pseudonocardiales</taxon>
        <taxon>Pseudonocardiaceae</taxon>
        <taxon>Pseudonocardia</taxon>
    </lineage>
</organism>
<evidence type="ECO:0000256" key="2">
    <source>
        <dbReference type="ARBA" id="ARBA00022840"/>
    </source>
</evidence>
<comment type="caution">
    <text evidence="4">The sequence shown here is derived from an EMBL/GenBank/DDBJ whole genome shotgun (WGS) entry which is preliminary data.</text>
</comment>
<dbReference type="PROSITE" id="PS50043">
    <property type="entry name" value="HTH_LUXR_2"/>
    <property type="match status" value="1"/>
</dbReference>
<evidence type="ECO:0000313" key="4">
    <source>
        <dbReference type="EMBL" id="MFC5996674.1"/>
    </source>
</evidence>
<name>A0ABW1J772_9PSEU</name>
<dbReference type="Pfam" id="PF13191">
    <property type="entry name" value="AAA_16"/>
    <property type="match status" value="1"/>
</dbReference>
<evidence type="ECO:0000259" key="3">
    <source>
        <dbReference type="PROSITE" id="PS50043"/>
    </source>
</evidence>
<evidence type="ECO:0000256" key="1">
    <source>
        <dbReference type="ARBA" id="ARBA00022741"/>
    </source>
</evidence>
<protein>
    <submittedName>
        <fullName evidence="4">AAA family ATPase</fullName>
    </submittedName>
</protein>
<proteinExistence type="predicted"/>
<dbReference type="SUPFAM" id="SSF48452">
    <property type="entry name" value="TPR-like"/>
    <property type="match status" value="2"/>
</dbReference>
<evidence type="ECO:0000313" key="5">
    <source>
        <dbReference type="Proteomes" id="UP001596302"/>
    </source>
</evidence>